<dbReference type="Pfam" id="PF12816">
    <property type="entry name" value="TPR_Vps8"/>
    <property type="match status" value="1"/>
</dbReference>
<dbReference type="EMBL" id="KB445557">
    <property type="protein sequence ID" value="EMC94995.1"/>
    <property type="molecule type" value="Genomic_DNA"/>
</dbReference>
<accession>M2N877</accession>
<dbReference type="KEGG" id="bcom:BAUCODRAFT_72831"/>
<organism evidence="4 5">
    <name type="scientific">Baudoinia panamericana (strain UAMH 10762)</name>
    <name type="common">Angels' share fungus</name>
    <name type="synonym">Baudoinia compniacensis (strain UAMH 10762)</name>
    <dbReference type="NCBI Taxonomy" id="717646"/>
    <lineage>
        <taxon>Eukaryota</taxon>
        <taxon>Fungi</taxon>
        <taxon>Dikarya</taxon>
        <taxon>Ascomycota</taxon>
        <taxon>Pezizomycotina</taxon>
        <taxon>Dothideomycetes</taxon>
        <taxon>Dothideomycetidae</taxon>
        <taxon>Mycosphaerellales</taxon>
        <taxon>Teratosphaeriaceae</taxon>
        <taxon>Baudoinia</taxon>
    </lineage>
</organism>
<dbReference type="InterPro" id="IPR045111">
    <property type="entry name" value="Vps41/Vps8"/>
</dbReference>
<dbReference type="GO" id="GO:0006623">
    <property type="term" value="P:protein targeting to vacuole"/>
    <property type="evidence" value="ECO:0007669"/>
    <property type="project" value="InterPro"/>
</dbReference>
<name>M2N877_BAUPA</name>
<dbReference type="Pfam" id="PF23410">
    <property type="entry name" value="Beta-prop_VPS8"/>
    <property type="match status" value="1"/>
</dbReference>
<dbReference type="InterPro" id="IPR059070">
    <property type="entry name" value="TPR_VPS8_2"/>
</dbReference>
<dbReference type="Proteomes" id="UP000011761">
    <property type="component" value="Unassembled WGS sequence"/>
</dbReference>
<feature type="region of interest" description="Disordered" evidence="1">
    <location>
        <begin position="1"/>
        <end position="96"/>
    </location>
</feature>
<dbReference type="RefSeq" id="XP_007677598.1">
    <property type="nucleotide sequence ID" value="XM_007679408.1"/>
</dbReference>
<dbReference type="PANTHER" id="PTHR12616:SF8">
    <property type="entry name" value="VACUOLAR PROTEIN SORTING-ASSOCIATED PROTEIN 8 HOMOLOG"/>
    <property type="match status" value="1"/>
</dbReference>
<dbReference type="GO" id="GO:0034058">
    <property type="term" value="P:endosomal vesicle fusion"/>
    <property type="evidence" value="ECO:0007669"/>
    <property type="project" value="TreeGrafter"/>
</dbReference>
<protein>
    <submittedName>
        <fullName evidence="4">Uncharacterized protein</fullName>
    </submittedName>
</protein>
<feature type="region of interest" description="Disordered" evidence="1">
    <location>
        <begin position="1436"/>
        <end position="1467"/>
    </location>
</feature>
<reference evidence="4 5" key="1">
    <citation type="journal article" date="2012" name="PLoS Pathog.">
        <title>Diverse lifestyles and strategies of plant pathogenesis encoded in the genomes of eighteen Dothideomycetes fungi.</title>
        <authorList>
            <person name="Ohm R.A."/>
            <person name="Feau N."/>
            <person name="Henrissat B."/>
            <person name="Schoch C.L."/>
            <person name="Horwitz B.A."/>
            <person name="Barry K.W."/>
            <person name="Condon B.J."/>
            <person name="Copeland A.C."/>
            <person name="Dhillon B."/>
            <person name="Glaser F."/>
            <person name="Hesse C.N."/>
            <person name="Kosti I."/>
            <person name="LaButti K."/>
            <person name="Lindquist E.A."/>
            <person name="Lucas S."/>
            <person name="Salamov A.A."/>
            <person name="Bradshaw R.E."/>
            <person name="Ciuffetti L."/>
            <person name="Hamelin R.C."/>
            <person name="Kema G.H.J."/>
            <person name="Lawrence C."/>
            <person name="Scott J.A."/>
            <person name="Spatafora J.W."/>
            <person name="Turgeon B.G."/>
            <person name="de Wit P.J.G.M."/>
            <person name="Zhong S."/>
            <person name="Goodwin S.B."/>
            <person name="Grigoriev I.V."/>
        </authorList>
    </citation>
    <scope>NUCLEOTIDE SEQUENCE [LARGE SCALE GENOMIC DNA]</scope>
    <source>
        <strain evidence="4 5">UAMH 10762</strain>
    </source>
</reference>
<gene>
    <name evidence="4" type="ORF">BAUCODRAFT_72831</name>
</gene>
<dbReference type="GeneID" id="19116772"/>
<dbReference type="SUPFAM" id="SSF57850">
    <property type="entry name" value="RING/U-box"/>
    <property type="match status" value="1"/>
</dbReference>
<dbReference type="GO" id="GO:0005770">
    <property type="term" value="C:late endosome"/>
    <property type="evidence" value="ECO:0007669"/>
    <property type="project" value="TreeGrafter"/>
</dbReference>
<dbReference type="InterPro" id="IPR013083">
    <property type="entry name" value="Znf_RING/FYVE/PHD"/>
</dbReference>
<evidence type="ECO:0000313" key="5">
    <source>
        <dbReference type="Proteomes" id="UP000011761"/>
    </source>
</evidence>
<dbReference type="Gene3D" id="3.30.40.10">
    <property type="entry name" value="Zinc/RING finger domain, C3HC4 (zinc finger)"/>
    <property type="match status" value="1"/>
</dbReference>
<feature type="compositionally biased region" description="Low complexity" evidence="1">
    <location>
        <begin position="78"/>
        <end position="91"/>
    </location>
</feature>
<dbReference type="OrthoDB" id="289913at2759"/>
<sequence>MLPGDEPDLRPTTPIVQSPIVSPAESGSIPDDTPSLHGSLASSPGRLASPSPLARRAVSRTASGALQPFERRFETRLSASPSGSPRPASPGFLTPHSRQISLTSRISQLSSQDEGLGDETPQAPWEVVRWTKLRLITGQAFSEAGKRNFGRPTCLAVSALIAIGTSKGLILGFDYHQTLKIIIGQGTKATECGSVTSLAIAADYSTIASGHANGSIFTWEISRPARPFLQIPALDRSVLQQQYHDDGHMVGTAVLHIGFLGTRHTALVSADAGGMAFSHIATRGLGPVARTVRSTRLLGRYPAVKAEADRSRKPSSVLAFSPLPLGNVEQATDSMGLTALLTPYLLVVVSTTPIARTQYKSPRPKEVKPHSTLSGSLAWFPAVKLKPSNSSAEPSNSDTKLAYCWSNVVTVLDVKVMENEDAVKPPSLEFHLRRRWHAEEAVVGIQWLGRSVLGVLTISQRLLIVEDGSLQVTDAIDLIHKHIYHQDLFSQQLHSVVEHLDTDDPSLHGVVADAFFMSFRAYKGRTFLLGFNDLTVGTLSNWADRLVALMEAGDHIAAIRLATDYYTSGAHNVAIGLPEDDESRHEMVRERLLAMLSASLNYTFAQKEEHRTSRLQELAEVCFEACTRMKDTDYLYNEVYEMFDEADEGSTFVLTLEPYVLDGEIRSVPTEVVKSIVAHFIAENQAGRLEELLCRLDPLSFDLDQITMLCRQHSLYDALIYVWTQGIGDFVTPLVDILTLIRMLQEGNDTDQSLAGNPFYESAMKVFPYLAYSLTGRRYPSGDVLDEDESARVKADLYEYVFAGTPTAWPPGSKRVLHTTSDASLEPAFPYLVLLLEFDTASFMSMLNEAFEDSFLNESSDDHAMKGPMANGTPSRPGYKMTRQHIISIMLDVVRQHEFDPVQVVYLEMFIARSLPKYPGQLVFSGSLLNQILQRLCQPPTDALREDCQLSVEYMLSAYHPSNIAAVIAALHDARFYRVLKSVYRSERLLTELLELYFEDAEDQYGVFDDIAFSLKSATDASPKQIAAVKRAIIDHIGDLSKLDISRTARTLAVYAKDLLRPAVSALEESRLRFSLLRALLEPALLQDPRQRQVALLLQPGEAAPFVEQYVQLMCVHDPGHVADYVNILPTSELQLDNLLPAMERAGVVDAAVVLLSRDGRARDAIDRLVVHLQTLEQALTSLLAAAADSPDPTSSKEAADDLVEAVEKYTKIGTWICQGQSASVQRRPRPRTNFAWDIREDDLDLDEYLWLNLVHAVVQLAKNVNLALHHAEDAQSHGESETVEFSNMTSALRLSVQQVFTSLLAATSTPSIQQEAGTSAAHRPTPDNLSCLRVLRAFLSRASKTAPSLSDLREVLSDIFSAYTYEQGVLELANELLGSDVFADVREANELRQRGWRPRAQVCEHCKRRAWGPGIGEVVWDEWVLREQSREAEKARKLAERTGGEEVRRQDRGKARASDVGLAERNDDQDKEARKLALVVFACRHVFHRVCLDESYRDSGRPITGVYKCPICRERT</sequence>
<feature type="domain" description="VPS8-like TPR-like repeats" evidence="3">
    <location>
        <begin position="1197"/>
        <end position="1393"/>
    </location>
</feature>
<evidence type="ECO:0000259" key="2">
    <source>
        <dbReference type="Pfam" id="PF12816"/>
    </source>
</evidence>
<dbReference type="eggNOG" id="KOG2079">
    <property type="taxonomic scope" value="Eukaryota"/>
</dbReference>
<evidence type="ECO:0000313" key="4">
    <source>
        <dbReference type="EMBL" id="EMC94995.1"/>
    </source>
</evidence>
<dbReference type="OMA" id="NQLFFHQ"/>
<dbReference type="STRING" id="717646.M2N877"/>
<dbReference type="PANTHER" id="PTHR12616">
    <property type="entry name" value="VACUOLAR PROTEIN SORTING VPS41"/>
    <property type="match status" value="1"/>
</dbReference>
<evidence type="ECO:0000259" key="3">
    <source>
        <dbReference type="Pfam" id="PF25066"/>
    </source>
</evidence>
<feature type="domain" description="Vacuolar protein sorting-associated protein 8 central" evidence="2">
    <location>
        <begin position="652"/>
        <end position="851"/>
    </location>
</feature>
<dbReference type="GO" id="GO:0030897">
    <property type="term" value="C:HOPS complex"/>
    <property type="evidence" value="ECO:0007669"/>
    <property type="project" value="TreeGrafter"/>
</dbReference>
<proteinExistence type="predicted"/>
<dbReference type="HOGENOM" id="CLU_000917_0_0_1"/>
<dbReference type="InterPro" id="IPR025941">
    <property type="entry name" value="Vps8_central_dom"/>
</dbReference>
<dbReference type="InterPro" id="IPR036322">
    <property type="entry name" value="WD40_repeat_dom_sf"/>
</dbReference>
<keyword evidence="5" id="KW-1185">Reference proteome</keyword>
<dbReference type="Pfam" id="PF25066">
    <property type="entry name" value="TPR_VPS8_2"/>
    <property type="match status" value="1"/>
</dbReference>
<evidence type="ECO:0000256" key="1">
    <source>
        <dbReference type="SAM" id="MobiDB-lite"/>
    </source>
</evidence>
<dbReference type="SUPFAM" id="SSF50978">
    <property type="entry name" value="WD40 repeat-like"/>
    <property type="match status" value="1"/>
</dbReference>